<dbReference type="AlphaFoldDB" id="A0A7X5UPQ3"/>
<sequence length="348" mass="37023">MTGGTDHARYVAEFMRLGKGDVNRAGGKGAALGELTRAGAKVPPGCVVTTAAFDLAVDGSVRDQARRLASGDVDDTTALADAAARLRRRVESTPLPPPVREAILRHYRELDAGPVAVRSSATAEDGADASFAGLQDTYLWVRGEDAVCTAVRRCWASLYSAESLTYRGRRGLPEDGLSMAVVVQRMVEPKAAGVMFTRSPLTGDRSVIAVEGSWGLGSALVSGDVTPDSFVVNKVTGEVLNRSVPAKLRLHRMDPSGSGVLADDVPSELREVPCLSDDEIGELVRLGRAIERHFGCPQDIEWAITEAGEVFLLQSRPETVWAAREQPPVAVPKARAFDHVLDLLGGGA</sequence>
<comment type="pathway">
    <text evidence="3">Carbohydrate biosynthesis; gluconeogenesis.</text>
</comment>
<keyword evidence="8" id="KW-0479">Metal-binding</keyword>
<evidence type="ECO:0000256" key="13">
    <source>
        <dbReference type="ARBA" id="ARBA00033470"/>
    </source>
</evidence>
<comment type="caution">
    <text evidence="16">The sequence shown here is derived from an EMBL/GenBank/DDBJ whole genome shotgun (WGS) entry which is preliminary data.</text>
</comment>
<comment type="cofactor">
    <cofactor evidence="1">
        <name>Mg(2+)</name>
        <dbReference type="ChEBI" id="CHEBI:18420"/>
    </cofactor>
</comment>
<evidence type="ECO:0000256" key="12">
    <source>
        <dbReference type="ARBA" id="ARBA00022842"/>
    </source>
</evidence>
<evidence type="ECO:0000313" key="16">
    <source>
        <dbReference type="EMBL" id="NIJ11866.1"/>
    </source>
</evidence>
<keyword evidence="17" id="KW-1185">Reference proteome</keyword>
<name>A0A7X5UPQ3_9PSEU</name>
<evidence type="ECO:0000256" key="10">
    <source>
        <dbReference type="ARBA" id="ARBA00022777"/>
    </source>
</evidence>
<organism evidence="16 17">
    <name type="scientific">Saccharomonospora amisosensis</name>
    <dbReference type="NCBI Taxonomy" id="1128677"/>
    <lineage>
        <taxon>Bacteria</taxon>
        <taxon>Bacillati</taxon>
        <taxon>Actinomycetota</taxon>
        <taxon>Actinomycetes</taxon>
        <taxon>Pseudonocardiales</taxon>
        <taxon>Pseudonocardiaceae</taxon>
        <taxon>Saccharomonospora</taxon>
    </lineage>
</organism>
<dbReference type="Pfam" id="PF01326">
    <property type="entry name" value="PPDK_N"/>
    <property type="match status" value="1"/>
</dbReference>
<dbReference type="Gene3D" id="3.30.1490.20">
    <property type="entry name" value="ATP-grasp fold, A domain"/>
    <property type="match status" value="1"/>
</dbReference>
<dbReference type="GO" id="GO:0008986">
    <property type="term" value="F:pyruvate, water dikinase activity"/>
    <property type="evidence" value="ECO:0007669"/>
    <property type="project" value="UniProtKB-EC"/>
</dbReference>
<dbReference type="EMBL" id="JAAOYM010000001">
    <property type="protein sequence ID" value="NIJ11866.1"/>
    <property type="molecule type" value="Genomic_DNA"/>
</dbReference>
<evidence type="ECO:0000313" key="17">
    <source>
        <dbReference type="Proteomes" id="UP000545493"/>
    </source>
</evidence>
<keyword evidence="12" id="KW-0460">Magnesium</keyword>
<dbReference type="InterPro" id="IPR013815">
    <property type="entry name" value="ATP_grasp_subdomain_1"/>
</dbReference>
<dbReference type="Gene3D" id="3.30.470.20">
    <property type="entry name" value="ATP-grasp fold, B domain"/>
    <property type="match status" value="1"/>
</dbReference>
<dbReference type="InterPro" id="IPR006319">
    <property type="entry name" value="PEP_synth"/>
</dbReference>
<gene>
    <name evidence="16" type="ORF">FHU38_002210</name>
</gene>
<dbReference type="UniPathway" id="UPA00138"/>
<dbReference type="GO" id="GO:0006094">
    <property type="term" value="P:gluconeogenesis"/>
    <property type="evidence" value="ECO:0007669"/>
    <property type="project" value="UniProtKB-UniPathway"/>
</dbReference>
<evidence type="ECO:0000259" key="15">
    <source>
        <dbReference type="Pfam" id="PF01326"/>
    </source>
</evidence>
<keyword evidence="7 16" id="KW-0808">Transferase</keyword>
<evidence type="ECO:0000256" key="6">
    <source>
        <dbReference type="ARBA" id="ARBA00021623"/>
    </source>
</evidence>
<dbReference type="PANTHER" id="PTHR43030">
    <property type="entry name" value="PHOSPHOENOLPYRUVATE SYNTHASE"/>
    <property type="match status" value="1"/>
</dbReference>
<reference evidence="16 17" key="1">
    <citation type="submission" date="2020-03" db="EMBL/GenBank/DDBJ databases">
        <title>Sequencing the genomes of 1000 actinobacteria strains.</title>
        <authorList>
            <person name="Klenk H.-P."/>
        </authorList>
    </citation>
    <scope>NUCLEOTIDE SEQUENCE [LARGE SCALE GENOMIC DNA]</scope>
    <source>
        <strain evidence="16 17">DSM 45685</strain>
    </source>
</reference>
<keyword evidence="10 16" id="KW-0418">Kinase</keyword>
<evidence type="ECO:0000256" key="2">
    <source>
        <dbReference type="ARBA" id="ARBA00002988"/>
    </source>
</evidence>
<dbReference type="PANTHER" id="PTHR43030:SF1">
    <property type="entry name" value="PHOSPHOENOLPYRUVATE SYNTHASE"/>
    <property type="match status" value="1"/>
</dbReference>
<protein>
    <recommendedName>
        <fullName evidence="6">Phosphoenolpyruvate synthase</fullName>
        <ecNumber evidence="5">2.7.9.2</ecNumber>
    </recommendedName>
    <alternativeName>
        <fullName evidence="13">Pyruvate, water dikinase</fullName>
    </alternativeName>
</protein>
<evidence type="ECO:0000256" key="11">
    <source>
        <dbReference type="ARBA" id="ARBA00022840"/>
    </source>
</evidence>
<dbReference type="GO" id="GO:0046872">
    <property type="term" value="F:metal ion binding"/>
    <property type="evidence" value="ECO:0007669"/>
    <property type="project" value="UniProtKB-KW"/>
</dbReference>
<dbReference type="Proteomes" id="UP000545493">
    <property type="component" value="Unassembled WGS sequence"/>
</dbReference>
<evidence type="ECO:0000256" key="8">
    <source>
        <dbReference type="ARBA" id="ARBA00022723"/>
    </source>
</evidence>
<dbReference type="InterPro" id="IPR002192">
    <property type="entry name" value="PPDK_AMP/ATP-bd"/>
</dbReference>
<evidence type="ECO:0000256" key="7">
    <source>
        <dbReference type="ARBA" id="ARBA00022679"/>
    </source>
</evidence>
<dbReference type="RefSeq" id="WP_167169776.1">
    <property type="nucleotide sequence ID" value="NZ_JAAOYM010000001.1"/>
</dbReference>
<evidence type="ECO:0000256" key="4">
    <source>
        <dbReference type="ARBA" id="ARBA00007837"/>
    </source>
</evidence>
<evidence type="ECO:0000256" key="14">
    <source>
        <dbReference type="ARBA" id="ARBA00047700"/>
    </source>
</evidence>
<evidence type="ECO:0000256" key="1">
    <source>
        <dbReference type="ARBA" id="ARBA00001946"/>
    </source>
</evidence>
<feature type="domain" description="Pyruvate phosphate dikinase AMP/ATP-binding" evidence="15">
    <location>
        <begin position="23"/>
        <end position="329"/>
    </location>
</feature>
<comment type="function">
    <text evidence="2">Catalyzes the phosphorylation of pyruvate to phosphoenolpyruvate.</text>
</comment>
<evidence type="ECO:0000256" key="5">
    <source>
        <dbReference type="ARBA" id="ARBA00011996"/>
    </source>
</evidence>
<comment type="catalytic activity">
    <reaction evidence="14">
        <text>pyruvate + ATP + H2O = phosphoenolpyruvate + AMP + phosphate + 2 H(+)</text>
        <dbReference type="Rhea" id="RHEA:11364"/>
        <dbReference type="ChEBI" id="CHEBI:15361"/>
        <dbReference type="ChEBI" id="CHEBI:15377"/>
        <dbReference type="ChEBI" id="CHEBI:15378"/>
        <dbReference type="ChEBI" id="CHEBI:30616"/>
        <dbReference type="ChEBI" id="CHEBI:43474"/>
        <dbReference type="ChEBI" id="CHEBI:58702"/>
        <dbReference type="ChEBI" id="CHEBI:456215"/>
        <dbReference type="EC" id="2.7.9.2"/>
    </reaction>
</comment>
<keyword evidence="9" id="KW-0547">Nucleotide-binding</keyword>
<comment type="similarity">
    <text evidence="4">Belongs to the PEP-utilizing enzyme family.</text>
</comment>
<proteinExistence type="inferred from homology"/>
<dbReference type="EC" id="2.7.9.2" evidence="5"/>
<accession>A0A7X5UPQ3</accession>
<evidence type="ECO:0000256" key="9">
    <source>
        <dbReference type="ARBA" id="ARBA00022741"/>
    </source>
</evidence>
<keyword evidence="16" id="KW-0670">Pyruvate</keyword>
<evidence type="ECO:0000256" key="3">
    <source>
        <dbReference type="ARBA" id="ARBA00004742"/>
    </source>
</evidence>
<keyword evidence="11" id="KW-0067">ATP-binding</keyword>
<dbReference type="GO" id="GO:0005524">
    <property type="term" value="F:ATP binding"/>
    <property type="evidence" value="ECO:0007669"/>
    <property type="project" value="UniProtKB-KW"/>
</dbReference>
<dbReference type="SUPFAM" id="SSF56059">
    <property type="entry name" value="Glutathione synthetase ATP-binding domain-like"/>
    <property type="match status" value="1"/>
</dbReference>